<gene>
    <name evidence="2" type="ORF">GKIL_1474</name>
</gene>
<evidence type="ECO:0000313" key="2">
    <source>
        <dbReference type="EMBL" id="AGY57720.1"/>
    </source>
</evidence>
<feature type="chain" id="PRO_5004663732" evidence="1">
    <location>
        <begin position="23"/>
        <end position="114"/>
    </location>
</feature>
<dbReference type="KEGG" id="glj:GKIL_1474"/>
<dbReference type="HOGENOM" id="CLU_2117543_0_0_3"/>
<dbReference type="Proteomes" id="UP000017396">
    <property type="component" value="Chromosome"/>
</dbReference>
<protein>
    <submittedName>
        <fullName evidence="2">Uncharacterized protein</fullName>
    </submittedName>
</protein>
<dbReference type="eggNOG" id="ENOG502ZEVK">
    <property type="taxonomic scope" value="Bacteria"/>
</dbReference>
<accession>U5QJ64</accession>
<proteinExistence type="predicted"/>
<dbReference type="EMBL" id="CP003587">
    <property type="protein sequence ID" value="AGY57720.1"/>
    <property type="molecule type" value="Genomic_DNA"/>
</dbReference>
<sequence length="114" mass="12205">MKTLPVFSAMALVGLLASVAQAGTIDVSPAVQTGIGVQNAQQIQLGFGVRNQAGTIVQQQPQFQYIGRPSRPERSYSYPGRDDIRVSPAVQTGIGVQNAQQIQLGLPDIGRPRY</sequence>
<name>U5QJ64_GLOK1</name>
<feature type="signal peptide" evidence="1">
    <location>
        <begin position="1"/>
        <end position="22"/>
    </location>
</feature>
<keyword evidence="1" id="KW-0732">Signal</keyword>
<dbReference type="STRING" id="1183438.GKIL_1474"/>
<dbReference type="AlphaFoldDB" id="U5QJ64"/>
<evidence type="ECO:0000256" key="1">
    <source>
        <dbReference type="SAM" id="SignalP"/>
    </source>
</evidence>
<reference evidence="2 3" key="1">
    <citation type="journal article" date="2013" name="PLoS ONE">
        <title>Cultivation and Complete Genome Sequencing of Gloeobacter kilaueensis sp. nov., from a Lava Cave in Kilauea Caldera, Hawai'i.</title>
        <authorList>
            <person name="Saw J.H."/>
            <person name="Schatz M."/>
            <person name="Brown M.V."/>
            <person name="Kunkel D.D."/>
            <person name="Foster J.S."/>
            <person name="Shick H."/>
            <person name="Christensen S."/>
            <person name="Hou S."/>
            <person name="Wan X."/>
            <person name="Donachie S.P."/>
        </authorList>
    </citation>
    <scope>NUCLEOTIDE SEQUENCE [LARGE SCALE GENOMIC DNA]</scope>
    <source>
        <strain evidence="3">JS</strain>
    </source>
</reference>
<evidence type="ECO:0000313" key="3">
    <source>
        <dbReference type="Proteomes" id="UP000017396"/>
    </source>
</evidence>
<dbReference type="RefSeq" id="WP_023172824.1">
    <property type="nucleotide sequence ID" value="NC_022600.1"/>
</dbReference>
<organism evidence="2 3">
    <name type="scientific">Gloeobacter kilaueensis (strain ATCC BAA-2537 / CCAP 1431/1 / ULC 316 / JS1)</name>
    <dbReference type="NCBI Taxonomy" id="1183438"/>
    <lineage>
        <taxon>Bacteria</taxon>
        <taxon>Bacillati</taxon>
        <taxon>Cyanobacteriota</taxon>
        <taxon>Cyanophyceae</taxon>
        <taxon>Gloeobacterales</taxon>
        <taxon>Gloeobacteraceae</taxon>
        <taxon>Gloeobacter</taxon>
    </lineage>
</organism>
<keyword evidence="3" id="KW-1185">Reference proteome</keyword>
<dbReference type="OrthoDB" id="9771186at2"/>